<proteinExistence type="predicted"/>
<protein>
    <submittedName>
        <fullName evidence="7">ABC transporter ATP-binding protein</fullName>
    </submittedName>
</protein>
<organism evidence="7 8">
    <name type="scientific">Rhodoferax fermentans</name>
    <dbReference type="NCBI Taxonomy" id="28066"/>
    <lineage>
        <taxon>Bacteria</taxon>
        <taxon>Pseudomonadati</taxon>
        <taxon>Pseudomonadota</taxon>
        <taxon>Betaproteobacteria</taxon>
        <taxon>Burkholderiales</taxon>
        <taxon>Comamonadaceae</taxon>
        <taxon>Rhodoferax</taxon>
    </lineage>
</organism>
<dbReference type="CDD" id="cd06581">
    <property type="entry name" value="TM_PBP1_LivM_like"/>
    <property type="match status" value="1"/>
</dbReference>
<keyword evidence="2" id="KW-1003">Cell membrane</keyword>
<dbReference type="OrthoDB" id="9814461at2"/>
<dbReference type="Proteomes" id="UP000190750">
    <property type="component" value="Unassembled WGS sequence"/>
</dbReference>
<feature type="transmembrane region" description="Helical" evidence="6">
    <location>
        <begin position="99"/>
        <end position="119"/>
    </location>
</feature>
<dbReference type="PANTHER" id="PTHR30482">
    <property type="entry name" value="HIGH-AFFINITY BRANCHED-CHAIN AMINO ACID TRANSPORT SYSTEM PERMEASE"/>
    <property type="match status" value="1"/>
</dbReference>
<reference evidence="7 8" key="1">
    <citation type="submission" date="2017-01" db="EMBL/GenBank/DDBJ databases">
        <title>Genome sequencing of Rhodoferax fermentans JCM 7819.</title>
        <authorList>
            <person name="Kim Y.J."/>
            <person name="Farh M.E.-A."/>
            <person name="Yang D.-C."/>
        </authorList>
    </citation>
    <scope>NUCLEOTIDE SEQUENCE [LARGE SCALE GENOMIC DNA]</scope>
    <source>
        <strain evidence="7 8">JCM 7819</strain>
    </source>
</reference>
<feature type="transmembrane region" description="Helical" evidence="6">
    <location>
        <begin position="7"/>
        <end position="31"/>
    </location>
</feature>
<keyword evidence="7" id="KW-0547">Nucleotide-binding</keyword>
<evidence type="ECO:0000256" key="3">
    <source>
        <dbReference type="ARBA" id="ARBA00022692"/>
    </source>
</evidence>
<evidence type="ECO:0000313" key="7">
    <source>
        <dbReference type="EMBL" id="OOV05979.1"/>
    </source>
</evidence>
<dbReference type="AlphaFoldDB" id="A0A1T1APD3"/>
<keyword evidence="3 6" id="KW-0812">Transmembrane</keyword>
<dbReference type="InterPro" id="IPR043428">
    <property type="entry name" value="LivM-like"/>
</dbReference>
<dbReference type="STRING" id="28066.RF819_03940"/>
<dbReference type="Pfam" id="PF02653">
    <property type="entry name" value="BPD_transp_2"/>
    <property type="match status" value="1"/>
</dbReference>
<feature type="transmembrane region" description="Helical" evidence="6">
    <location>
        <begin position="126"/>
        <end position="144"/>
    </location>
</feature>
<dbReference type="GO" id="GO:0005524">
    <property type="term" value="F:ATP binding"/>
    <property type="evidence" value="ECO:0007669"/>
    <property type="project" value="UniProtKB-KW"/>
</dbReference>
<comment type="subcellular location">
    <subcellularLocation>
        <location evidence="1">Cell membrane</location>
        <topology evidence="1">Multi-pass membrane protein</topology>
    </subcellularLocation>
</comment>
<comment type="caution">
    <text evidence="7">The sequence shown here is derived from an EMBL/GenBank/DDBJ whole genome shotgun (WGS) entry which is preliminary data.</text>
</comment>
<feature type="transmembrane region" description="Helical" evidence="6">
    <location>
        <begin position="37"/>
        <end position="56"/>
    </location>
</feature>
<name>A0A1T1APD3_RHOFE</name>
<keyword evidence="7" id="KW-0067">ATP-binding</keyword>
<dbReference type="RefSeq" id="WP_078363758.1">
    <property type="nucleotide sequence ID" value="NZ_MTJN01000002.1"/>
</dbReference>
<sequence length="360" mass="38620">MKQKQIIVFLLAAVGLLVTPLILQGFGNAWVRIADMALLYVLLALGLNIVVGYAGLLDLGYVAFFAIGAYMYALLASPHLTENFPAIAAMFPNGLHMPIWVIIPAAAGLAALFGVLLGAPTLRLRGDYLAIVTLGFGEIIRVFMNNLDHPVNITNGPKGMGEIDSLTFFGMSFGKRIDIFGYDIASVTLYYYLFLVLVVFSVLISHRLQLSRVGRAWMAIREDEIAAKAMGINTRNLKLLAFGMGATFGGVSGAMFASFQGFISPESFSLMESVMIVAMVVLGGIGHLPGVILGAVALSAMPEVLRYVAGPLQSMTGGRLDASILRQLLIALAMISIMLLRPRGLWPAPEHGKSLTSTKP</sequence>
<accession>A0A1T1APD3</accession>
<evidence type="ECO:0000256" key="6">
    <source>
        <dbReference type="SAM" id="Phobius"/>
    </source>
</evidence>
<keyword evidence="8" id="KW-1185">Reference proteome</keyword>
<feature type="transmembrane region" description="Helical" evidence="6">
    <location>
        <begin position="239"/>
        <end position="263"/>
    </location>
</feature>
<dbReference type="GO" id="GO:0005886">
    <property type="term" value="C:plasma membrane"/>
    <property type="evidence" value="ECO:0007669"/>
    <property type="project" value="UniProtKB-SubCell"/>
</dbReference>
<evidence type="ECO:0000256" key="4">
    <source>
        <dbReference type="ARBA" id="ARBA00022989"/>
    </source>
</evidence>
<keyword evidence="5 6" id="KW-0472">Membrane</keyword>
<feature type="transmembrane region" description="Helical" evidence="6">
    <location>
        <begin position="275"/>
        <end position="301"/>
    </location>
</feature>
<evidence type="ECO:0000256" key="1">
    <source>
        <dbReference type="ARBA" id="ARBA00004651"/>
    </source>
</evidence>
<keyword evidence="4 6" id="KW-1133">Transmembrane helix</keyword>
<dbReference type="EMBL" id="MTJN01000002">
    <property type="protein sequence ID" value="OOV05979.1"/>
    <property type="molecule type" value="Genomic_DNA"/>
</dbReference>
<feature type="transmembrane region" description="Helical" evidence="6">
    <location>
        <begin position="189"/>
        <end position="208"/>
    </location>
</feature>
<dbReference type="PANTHER" id="PTHR30482:SF10">
    <property type="entry name" value="HIGH-AFFINITY BRANCHED-CHAIN AMINO ACID TRANSPORT PROTEIN BRAE"/>
    <property type="match status" value="1"/>
</dbReference>
<evidence type="ECO:0000256" key="5">
    <source>
        <dbReference type="ARBA" id="ARBA00023136"/>
    </source>
</evidence>
<feature type="transmembrane region" description="Helical" evidence="6">
    <location>
        <begin position="61"/>
        <end position="79"/>
    </location>
</feature>
<dbReference type="GO" id="GO:0015658">
    <property type="term" value="F:branched-chain amino acid transmembrane transporter activity"/>
    <property type="evidence" value="ECO:0007669"/>
    <property type="project" value="InterPro"/>
</dbReference>
<evidence type="ECO:0000256" key="2">
    <source>
        <dbReference type="ARBA" id="ARBA00022475"/>
    </source>
</evidence>
<dbReference type="InterPro" id="IPR001851">
    <property type="entry name" value="ABC_transp_permease"/>
</dbReference>
<evidence type="ECO:0000313" key="8">
    <source>
        <dbReference type="Proteomes" id="UP000190750"/>
    </source>
</evidence>
<gene>
    <name evidence="7" type="ORF">RF819_03940</name>
</gene>